<dbReference type="Gene3D" id="1.10.10.60">
    <property type="entry name" value="Homeodomain-like"/>
    <property type="match status" value="2"/>
</dbReference>
<keyword evidence="3 4" id="KW-0539">Nucleus</keyword>
<evidence type="ECO:0000256" key="2">
    <source>
        <dbReference type="ARBA" id="ARBA00023125"/>
    </source>
</evidence>
<evidence type="ECO:0000313" key="8">
    <source>
        <dbReference type="Proteomes" id="UP000821866"/>
    </source>
</evidence>
<dbReference type="InterPro" id="IPR004875">
    <property type="entry name" value="DDE_SF_endonuclease_dom"/>
</dbReference>
<sequence>MASAASSSGVKKRRALSLEIKECVIRDIESSLKKASVAAKYGVSDTTVSTIYKNKDKLRQQLQQDSSSLSRKRIRTSKYEDVDAALFRWFREVRAQSIPVSGPMLQQKAKCLGALLGHDDFNPLNGWIQRFKDRHGISCKVVCKESSTVDDECIEVWLRLNLESMLSTYTDRDIYNSDEAGLFYNLLPNRTLALKGESCSGRKVSKERITVLFCANLDWSDKRRLFVIGKSARPRCFKKRECLPGTYKANKKAWMTQDLFTSWLCKFDEDMVAEKRRVVLILDNCSAHNVKLKLTAVSLKFLPANATAKSQPLDQGVIATVKALYKKRICERVLLSIQQQQPLKVNLRGAVDMVVASWWQVKADTISKCFKRAGFVRNAEALEDDEQSDTSLADETLNTDDVWSCLVDSNFVTATDTFQEFVNAGELELSVGEEASTDDAIVAVVRGSAEVATDDESDGEDDVDPMPEPDFPCKDALEYLAKVKTYCAKNSLSEKSLQCLSFVEDEIVRSAVRKHRQTKITAFFR</sequence>
<comment type="caution">
    <text evidence="7">The sequence shown here is derived from an EMBL/GenBank/DDBJ whole genome shotgun (WGS) entry which is preliminary data.</text>
</comment>
<dbReference type="Pfam" id="PF03184">
    <property type="entry name" value="DDE_1"/>
    <property type="match status" value="1"/>
</dbReference>
<reference evidence="7" key="2">
    <citation type="submission" date="2021-09" db="EMBL/GenBank/DDBJ databases">
        <authorList>
            <person name="Jia N."/>
            <person name="Wang J."/>
            <person name="Shi W."/>
            <person name="Du L."/>
            <person name="Sun Y."/>
            <person name="Zhan W."/>
            <person name="Jiang J."/>
            <person name="Wang Q."/>
            <person name="Zhang B."/>
            <person name="Ji P."/>
            <person name="Sakyi L.B."/>
            <person name="Cui X."/>
            <person name="Yuan T."/>
            <person name="Jiang B."/>
            <person name="Yang W."/>
            <person name="Lam T.T.-Y."/>
            <person name="Chang Q."/>
            <person name="Ding S."/>
            <person name="Wang X."/>
            <person name="Zhu J."/>
            <person name="Ruan X."/>
            <person name="Zhao L."/>
            <person name="Wei J."/>
            <person name="Que T."/>
            <person name="Du C."/>
            <person name="Cheng J."/>
            <person name="Dai P."/>
            <person name="Han X."/>
            <person name="Huang E."/>
            <person name="Gao Y."/>
            <person name="Liu J."/>
            <person name="Shao H."/>
            <person name="Ye R."/>
            <person name="Li L."/>
            <person name="Wei W."/>
            <person name="Wang X."/>
            <person name="Wang C."/>
            <person name="Huo Q."/>
            <person name="Li W."/>
            <person name="Guo W."/>
            <person name="Chen H."/>
            <person name="Chen S."/>
            <person name="Zhou L."/>
            <person name="Zhou L."/>
            <person name="Ni X."/>
            <person name="Tian J."/>
            <person name="Zhou Y."/>
            <person name="Sheng Y."/>
            <person name="Liu T."/>
            <person name="Pan Y."/>
            <person name="Xia L."/>
            <person name="Li J."/>
            <person name="Zhao F."/>
            <person name="Cao W."/>
        </authorList>
    </citation>
    <scope>NUCLEOTIDE SEQUENCE</scope>
    <source>
        <strain evidence="7">Rmic-2018</strain>
        <tissue evidence="7">Larvae</tissue>
    </source>
</reference>
<evidence type="ECO:0000256" key="1">
    <source>
        <dbReference type="ARBA" id="ARBA00004123"/>
    </source>
</evidence>
<dbReference type="VEuPathDB" id="VectorBase:LOC119187698"/>
<evidence type="ECO:0000313" key="7">
    <source>
        <dbReference type="EMBL" id="KAH7932149.1"/>
    </source>
</evidence>
<comment type="subcellular location">
    <subcellularLocation>
        <location evidence="1 4">Nucleus</location>
    </subcellularLocation>
</comment>
<dbReference type="SMART" id="SM00674">
    <property type="entry name" value="CENPB"/>
    <property type="match status" value="1"/>
</dbReference>
<name>A0A9J6CTV8_RHIMP</name>
<dbReference type="Proteomes" id="UP000821866">
    <property type="component" value="Unassembled WGS sequence"/>
</dbReference>
<accession>A0A9J6CTV8</accession>
<feature type="domain" description="HTH CENPB-type" evidence="6">
    <location>
        <begin position="70"/>
        <end position="141"/>
    </location>
</feature>
<dbReference type="EMBL" id="JABSTU010006836">
    <property type="protein sequence ID" value="KAH7932149.1"/>
    <property type="molecule type" value="Genomic_DNA"/>
</dbReference>
<dbReference type="SUPFAM" id="SSF46689">
    <property type="entry name" value="Homeodomain-like"/>
    <property type="match status" value="2"/>
</dbReference>
<dbReference type="PROSITE" id="PS51253">
    <property type="entry name" value="HTH_CENPB"/>
    <property type="match status" value="1"/>
</dbReference>
<dbReference type="PROSITE" id="PS50960">
    <property type="entry name" value="HTH_PSQ"/>
    <property type="match status" value="1"/>
</dbReference>
<proteinExistence type="predicted"/>
<dbReference type="Pfam" id="PF04218">
    <property type="entry name" value="CENP-B_N"/>
    <property type="match status" value="1"/>
</dbReference>
<evidence type="ECO:0000259" key="6">
    <source>
        <dbReference type="PROSITE" id="PS51253"/>
    </source>
</evidence>
<dbReference type="InterPro" id="IPR009057">
    <property type="entry name" value="Homeodomain-like_sf"/>
</dbReference>
<dbReference type="GO" id="GO:0005634">
    <property type="term" value="C:nucleus"/>
    <property type="evidence" value="ECO:0007669"/>
    <property type="project" value="UniProtKB-SubCell"/>
</dbReference>
<gene>
    <name evidence="7" type="ORF">HPB51_029566</name>
</gene>
<evidence type="ECO:0000256" key="3">
    <source>
        <dbReference type="ARBA" id="ARBA00023242"/>
    </source>
</evidence>
<dbReference type="InterPro" id="IPR050863">
    <property type="entry name" value="CenT-Element_Derived"/>
</dbReference>
<dbReference type="InterPro" id="IPR006600">
    <property type="entry name" value="HTH_CenpB_DNA-bd_dom"/>
</dbReference>
<organism evidence="7 8">
    <name type="scientific">Rhipicephalus microplus</name>
    <name type="common">Cattle tick</name>
    <name type="synonym">Boophilus microplus</name>
    <dbReference type="NCBI Taxonomy" id="6941"/>
    <lineage>
        <taxon>Eukaryota</taxon>
        <taxon>Metazoa</taxon>
        <taxon>Ecdysozoa</taxon>
        <taxon>Arthropoda</taxon>
        <taxon>Chelicerata</taxon>
        <taxon>Arachnida</taxon>
        <taxon>Acari</taxon>
        <taxon>Parasitiformes</taxon>
        <taxon>Ixodida</taxon>
        <taxon>Ixodoidea</taxon>
        <taxon>Ixodidae</taxon>
        <taxon>Rhipicephalinae</taxon>
        <taxon>Rhipicephalus</taxon>
        <taxon>Boophilus</taxon>
    </lineage>
</organism>
<dbReference type="PANTHER" id="PTHR19303">
    <property type="entry name" value="TRANSPOSON"/>
    <property type="match status" value="1"/>
</dbReference>
<dbReference type="Pfam" id="PF03221">
    <property type="entry name" value="HTH_Tnp_Tc5"/>
    <property type="match status" value="1"/>
</dbReference>
<feature type="domain" description="HTH psq-type" evidence="5">
    <location>
        <begin position="7"/>
        <end position="58"/>
    </location>
</feature>
<evidence type="ECO:0008006" key="9">
    <source>
        <dbReference type="Google" id="ProtNLM"/>
    </source>
</evidence>
<evidence type="ECO:0000256" key="4">
    <source>
        <dbReference type="PROSITE-ProRule" id="PRU00320"/>
    </source>
</evidence>
<dbReference type="InterPro" id="IPR007889">
    <property type="entry name" value="HTH_Psq"/>
</dbReference>
<keyword evidence="8" id="KW-1185">Reference proteome</keyword>
<evidence type="ECO:0000259" key="5">
    <source>
        <dbReference type="PROSITE" id="PS50960"/>
    </source>
</evidence>
<protein>
    <recommendedName>
        <fullName evidence="9">Tick transposon</fullName>
    </recommendedName>
</protein>
<dbReference type="GO" id="GO:0003677">
    <property type="term" value="F:DNA binding"/>
    <property type="evidence" value="ECO:0007669"/>
    <property type="project" value="UniProtKB-UniRule"/>
</dbReference>
<keyword evidence="2 4" id="KW-0238">DNA-binding</keyword>
<dbReference type="PANTHER" id="PTHR19303:SF52">
    <property type="entry name" value="TIGGER TRANSPOSABLE ELEMENT-DERIVED PROTEIN 6"/>
    <property type="match status" value="1"/>
</dbReference>
<dbReference type="AlphaFoldDB" id="A0A9J6CTV8"/>
<reference evidence="7" key="1">
    <citation type="journal article" date="2020" name="Cell">
        <title>Large-Scale Comparative Analyses of Tick Genomes Elucidate Their Genetic Diversity and Vector Capacities.</title>
        <authorList>
            <consortium name="Tick Genome and Microbiome Consortium (TIGMIC)"/>
            <person name="Jia N."/>
            <person name="Wang J."/>
            <person name="Shi W."/>
            <person name="Du L."/>
            <person name="Sun Y."/>
            <person name="Zhan W."/>
            <person name="Jiang J.F."/>
            <person name="Wang Q."/>
            <person name="Zhang B."/>
            <person name="Ji P."/>
            <person name="Bell-Sakyi L."/>
            <person name="Cui X.M."/>
            <person name="Yuan T.T."/>
            <person name="Jiang B.G."/>
            <person name="Yang W.F."/>
            <person name="Lam T.T."/>
            <person name="Chang Q.C."/>
            <person name="Ding S.J."/>
            <person name="Wang X.J."/>
            <person name="Zhu J.G."/>
            <person name="Ruan X.D."/>
            <person name="Zhao L."/>
            <person name="Wei J.T."/>
            <person name="Ye R.Z."/>
            <person name="Que T.C."/>
            <person name="Du C.H."/>
            <person name="Zhou Y.H."/>
            <person name="Cheng J.X."/>
            <person name="Dai P.F."/>
            <person name="Guo W.B."/>
            <person name="Han X.H."/>
            <person name="Huang E.J."/>
            <person name="Li L.F."/>
            <person name="Wei W."/>
            <person name="Gao Y.C."/>
            <person name="Liu J.Z."/>
            <person name="Shao H.Z."/>
            <person name="Wang X."/>
            <person name="Wang C.C."/>
            <person name="Yang T.C."/>
            <person name="Huo Q.B."/>
            <person name="Li W."/>
            <person name="Chen H.Y."/>
            <person name="Chen S.E."/>
            <person name="Zhou L.G."/>
            <person name="Ni X.B."/>
            <person name="Tian J.H."/>
            <person name="Sheng Y."/>
            <person name="Liu T."/>
            <person name="Pan Y.S."/>
            <person name="Xia L.Y."/>
            <person name="Li J."/>
            <person name="Zhao F."/>
            <person name="Cao W.C."/>
        </authorList>
    </citation>
    <scope>NUCLEOTIDE SEQUENCE</scope>
    <source>
        <strain evidence="7">Rmic-2018</strain>
    </source>
</reference>
<feature type="DNA-binding region" description="H-T-H motif" evidence="4">
    <location>
        <begin position="34"/>
        <end position="54"/>
    </location>
</feature>